<dbReference type="AlphaFoldDB" id="A0A1H1ALP9"/>
<accession>A0A1H1ALP9</accession>
<evidence type="ECO:0000313" key="2">
    <source>
        <dbReference type="EMBL" id="SDQ40653.1"/>
    </source>
</evidence>
<dbReference type="EMBL" id="FNKX01000001">
    <property type="protein sequence ID" value="SDQ40653.1"/>
    <property type="molecule type" value="Genomic_DNA"/>
</dbReference>
<feature type="region of interest" description="Disordered" evidence="1">
    <location>
        <begin position="1"/>
        <end position="41"/>
    </location>
</feature>
<keyword evidence="3" id="KW-1185">Reference proteome</keyword>
<evidence type="ECO:0000256" key="1">
    <source>
        <dbReference type="SAM" id="MobiDB-lite"/>
    </source>
</evidence>
<protein>
    <submittedName>
        <fullName evidence="2">Uncharacterized protein</fullName>
    </submittedName>
</protein>
<proteinExistence type="predicted"/>
<gene>
    <name evidence="2" type="ORF">SAMN05445850_0533</name>
</gene>
<organism evidence="2 3">
    <name type="scientific">Paraburkholderia tuberum</name>
    <dbReference type="NCBI Taxonomy" id="157910"/>
    <lineage>
        <taxon>Bacteria</taxon>
        <taxon>Pseudomonadati</taxon>
        <taxon>Pseudomonadota</taxon>
        <taxon>Betaproteobacteria</taxon>
        <taxon>Burkholderiales</taxon>
        <taxon>Burkholderiaceae</taxon>
        <taxon>Paraburkholderia</taxon>
    </lineage>
</organism>
<reference evidence="3" key="1">
    <citation type="submission" date="2016-10" db="EMBL/GenBank/DDBJ databases">
        <authorList>
            <person name="Varghese N."/>
            <person name="Submissions S."/>
        </authorList>
    </citation>
    <scope>NUCLEOTIDE SEQUENCE [LARGE SCALE GENOMIC DNA]</scope>
    <source>
        <strain evidence="3">DUS833</strain>
    </source>
</reference>
<feature type="compositionally biased region" description="Basic and acidic residues" evidence="1">
    <location>
        <begin position="1"/>
        <end position="15"/>
    </location>
</feature>
<name>A0A1H1ALP9_9BURK</name>
<evidence type="ECO:0000313" key="3">
    <source>
        <dbReference type="Proteomes" id="UP000199365"/>
    </source>
</evidence>
<sequence length="41" mass="4492">MAGELPERAQPDKKKGTVPQGTCEHGFKSWPDTPRLASRPS</sequence>
<dbReference type="Proteomes" id="UP000199365">
    <property type="component" value="Unassembled WGS sequence"/>
</dbReference>